<comment type="caution">
    <text evidence="4">Lacks conserved residue(s) required for the propagation of feature annotation.</text>
</comment>
<dbReference type="Gene3D" id="3.30.70.580">
    <property type="entry name" value="Pseudouridine synthase I, catalytic domain, N-terminal subdomain"/>
    <property type="match status" value="1"/>
</dbReference>
<dbReference type="Proteomes" id="UP000029579">
    <property type="component" value="Unassembled WGS sequence"/>
</dbReference>
<feature type="domain" description="Pseudouridine synthase I TruA alpha/beta" evidence="8">
    <location>
        <begin position="11"/>
        <end position="104"/>
    </location>
</feature>
<evidence type="ECO:0000256" key="6">
    <source>
        <dbReference type="PIRSR" id="PIRSR001430-2"/>
    </source>
</evidence>
<dbReference type="InterPro" id="IPR020103">
    <property type="entry name" value="PsdUridine_synth_cat_dom_sf"/>
</dbReference>
<comment type="caution">
    <text evidence="9">The sequence shown here is derived from an EMBL/GenBank/DDBJ whole genome shotgun (WGS) entry which is preliminary data.</text>
</comment>
<name>A0A095X268_9FIRM</name>
<organism evidence="9 10">
    <name type="scientific">Anaerococcus lactolyticus S7-1-13</name>
    <dbReference type="NCBI Taxonomy" id="1284686"/>
    <lineage>
        <taxon>Bacteria</taxon>
        <taxon>Bacillati</taxon>
        <taxon>Bacillota</taxon>
        <taxon>Tissierellia</taxon>
        <taxon>Tissierellales</taxon>
        <taxon>Peptoniphilaceae</taxon>
        <taxon>Anaerococcus</taxon>
    </lineage>
</organism>
<dbReference type="OrthoDB" id="9811823at2"/>
<comment type="subunit">
    <text evidence="4">Homodimer.</text>
</comment>
<dbReference type="EMBL" id="JRMW01000035">
    <property type="protein sequence ID" value="KGF03948.1"/>
    <property type="molecule type" value="Genomic_DNA"/>
</dbReference>
<gene>
    <name evidence="4" type="primary">truA</name>
    <name evidence="9" type="ORF">HMPREF1630_05770</name>
</gene>
<dbReference type="InterPro" id="IPR001406">
    <property type="entry name" value="PsdUridine_synth_TruA"/>
</dbReference>
<reference evidence="9 10" key="1">
    <citation type="submission" date="2014-07" db="EMBL/GenBank/DDBJ databases">
        <authorList>
            <person name="McCorrison J."/>
            <person name="Sanka R."/>
            <person name="Torralba M."/>
            <person name="Gillis M."/>
            <person name="Haft D.H."/>
            <person name="Methe B."/>
            <person name="Sutton G."/>
            <person name="Nelson K.E."/>
        </authorList>
    </citation>
    <scope>NUCLEOTIDE SEQUENCE [LARGE SCALE GENOMIC DNA]</scope>
    <source>
        <strain evidence="9 10">S7-1-13</strain>
    </source>
</reference>
<dbReference type="PANTHER" id="PTHR11142">
    <property type="entry name" value="PSEUDOURIDYLATE SYNTHASE"/>
    <property type="match status" value="1"/>
</dbReference>
<sequence>MIKNVLLKLAFDGRDFKGYQYQIDQRSVEEELRKAIKEVTGEDNRIIACGRTDAGVHARSFYINFLTACDVNPKGFAYHIQPHLPDDILVLSSKEVGLDFHARFSCKSKTYKYIINQEKNPHPIYRSYMENITYRLDYDKLDEGLEILKGDHDFRLFMKEDKNIDINTNRRIDDCYFKRGETRLELYFKAESFLHNQVRIMTGSLIELARGKLSLDDFKAYFDPATKKRANPALSPVGLYLWEVEY</sequence>
<dbReference type="FunFam" id="3.30.70.580:FF:000001">
    <property type="entry name" value="tRNA pseudouridine synthase A"/>
    <property type="match status" value="1"/>
</dbReference>
<keyword evidence="3 4" id="KW-0413">Isomerase</keyword>
<dbReference type="AlphaFoldDB" id="A0A095X268"/>
<evidence type="ECO:0000259" key="8">
    <source>
        <dbReference type="Pfam" id="PF01416"/>
    </source>
</evidence>
<accession>A0A095X268</accession>
<feature type="active site" description="Nucleophile" evidence="4 5">
    <location>
        <position position="53"/>
    </location>
</feature>
<dbReference type="HAMAP" id="MF_00171">
    <property type="entry name" value="TruA"/>
    <property type="match status" value="1"/>
</dbReference>
<protein>
    <recommendedName>
        <fullName evidence="4">tRNA pseudouridine synthase A</fullName>
        <ecNumber evidence="4">5.4.99.12</ecNumber>
    </recommendedName>
    <alternativeName>
        <fullName evidence="4">tRNA pseudouridine(38-40) synthase</fullName>
    </alternativeName>
    <alternativeName>
        <fullName evidence="4">tRNA pseudouridylate synthase I</fullName>
    </alternativeName>
    <alternativeName>
        <fullName evidence="4">tRNA-uridine isomerase I</fullName>
    </alternativeName>
</protein>
<feature type="binding site" evidence="4 6">
    <location>
        <position position="111"/>
    </location>
    <ligand>
        <name>substrate</name>
    </ligand>
</feature>
<dbReference type="PIRSF" id="PIRSF001430">
    <property type="entry name" value="tRNA_psdUrid_synth"/>
    <property type="match status" value="1"/>
</dbReference>
<evidence type="ECO:0000256" key="4">
    <source>
        <dbReference type="HAMAP-Rule" id="MF_00171"/>
    </source>
</evidence>
<dbReference type="EC" id="5.4.99.12" evidence="4"/>
<dbReference type="InterPro" id="IPR020094">
    <property type="entry name" value="TruA/RsuA/RluB/E/F_N"/>
</dbReference>
<comment type="similarity">
    <text evidence="1 4 7">Belongs to the tRNA pseudouridine synthase TruA family.</text>
</comment>
<dbReference type="Pfam" id="PF01416">
    <property type="entry name" value="PseudoU_synth_1"/>
    <property type="match status" value="2"/>
</dbReference>
<evidence type="ECO:0000313" key="9">
    <source>
        <dbReference type="EMBL" id="KGF03948.1"/>
    </source>
</evidence>
<proteinExistence type="inferred from homology"/>
<dbReference type="CDD" id="cd02570">
    <property type="entry name" value="PseudoU_synth_EcTruA"/>
    <property type="match status" value="1"/>
</dbReference>
<dbReference type="GO" id="GO:0003723">
    <property type="term" value="F:RNA binding"/>
    <property type="evidence" value="ECO:0007669"/>
    <property type="project" value="InterPro"/>
</dbReference>
<evidence type="ECO:0000256" key="2">
    <source>
        <dbReference type="ARBA" id="ARBA00022694"/>
    </source>
</evidence>
<dbReference type="GO" id="GO:0160147">
    <property type="term" value="F:tRNA pseudouridine(38-40) synthase activity"/>
    <property type="evidence" value="ECO:0007669"/>
    <property type="project" value="UniProtKB-EC"/>
</dbReference>
<dbReference type="PANTHER" id="PTHR11142:SF0">
    <property type="entry name" value="TRNA PSEUDOURIDINE SYNTHASE-LIKE 1"/>
    <property type="match status" value="1"/>
</dbReference>
<evidence type="ECO:0000256" key="5">
    <source>
        <dbReference type="PIRSR" id="PIRSR001430-1"/>
    </source>
</evidence>
<dbReference type="NCBIfam" id="TIGR00071">
    <property type="entry name" value="hisT_truA"/>
    <property type="match status" value="1"/>
</dbReference>
<dbReference type="Gene3D" id="3.30.70.660">
    <property type="entry name" value="Pseudouridine synthase I, catalytic domain, C-terminal subdomain"/>
    <property type="match status" value="1"/>
</dbReference>
<comment type="catalytic activity">
    <reaction evidence="4 7">
        <text>uridine(38/39/40) in tRNA = pseudouridine(38/39/40) in tRNA</text>
        <dbReference type="Rhea" id="RHEA:22376"/>
        <dbReference type="Rhea" id="RHEA-COMP:10085"/>
        <dbReference type="Rhea" id="RHEA-COMP:10087"/>
        <dbReference type="ChEBI" id="CHEBI:65314"/>
        <dbReference type="ChEBI" id="CHEBI:65315"/>
        <dbReference type="EC" id="5.4.99.12"/>
    </reaction>
</comment>
<evidence type="ECO:0000256" key="1">
    <source>
        <dbReference type="ARBA" id="ARBA00009375"/>
    </source>
</evidence>
<dbReference type="eggNOG" id="COG0101">
    <property type="taxonomic scope" value="Bacteria"/>
</dbReference>
<keyword evidence="2 4" id="KW-0819">tRNA processing</keyword>
<dbReference type="InterPro" id="IPR020095">
    <property type="entry name" value="PsdUridine_synth_TruA_C"/>
</dbReference>
<comment type="function">
    <text evidence="4">Formation of pseudouridine at positions 38, 39 and 40 in the anticodon stem and loop of transfer RNAs.</text>
</comment>
<feature type="domain" description="Pseudouridine synthase I TruA alpha/beta" evidence="8">
    <location>
        <begin position="148"/>
        <end position="246"/>
    </location>
</feature>
<dbReference type="RefSeq" id="WP_037327876.1">
    <property type="nucleotide sequence ID" value="NZ_JRMW01000035.1"/>
</dbReference>
<evidence type="ECO:0000256" key="7">
    <source>
        <dbReference type="RuleBase" id="RU003792"/>
    </source>
</evidence>
<evidence type="ECO:0000256" key="3">
    <source>
        <dbReference type="ARBA" id="ARBA00023235"/>
    </source>
</evidence>
<evidence type="ECO:0000313" key="10">
    <source>
        <dbReference type="Proteomes" id="UP000029579"/>
    </source>
</evidence>
<dbReference type="SUPFAM" id="SSF55120">
    <property type="entry name" value="Pseudouridine synthase"/>
    <property type="match status" value="1"/>
</dbReference>
<dbReference type="InterPro" id="IPR020097">
    <property type="entry name" value="PsdUridine_synth_TruA_a/b_dom"/>
</dbReference>
<dbReference type="GO" id="GO:0031119">
    <property type="term" value="P:tRNA pseudouridine synthesis"/>
    <property type="evidence" value="ECO:0007669"/>
    <property type="project" value="UniProtKB-UniRule"/>
</dbReference>